<dbReference type="AlphaFoldDB" id="F0EYM9"/>
<evidence type="ECO:0000313" key="2">
    <source>
        <dbReference type="EMBL" id="EGC17637.1"/>
    </source>
</evidence>
<sequence>MKWKVQAAFSCKKHRRTPPSESRRCGKSSLHPAAALRYNLRFSALRAGCFSCV</sequence>
<comment type="caution">
    <text evidence="2">The sequence shown here is derived from an EMBL/GenBank/DDBJ whole genome shotgun (WGS) entry which is preliminary data.</text>
</comment>
<dbReference type="Proteomes" id="UP000004088">
    <property type="component" value="Unassembled WGS sequence"/>
</dbReference>
<organism evidence="2 3">
    <name type="scientific">Kingella denitrificans ATCC 33394</name>
    <dbReference type="NCBI Taxonomy" id="888741"/>
    <lineage>
        <taxon>Bacteria</taxon>
        <taxon>Pseudomonadati</taxon>
        <taxon>Pseudomonadota</taxon>
        <taxon>Betaproteobacteria</taxon>
        <taxon>Neisseriales</taxon>
        <taxon>Neisseriaceae</taxon>
        <taxon>Kingella</taxon>
    </lineage>
</organism>
<protein>
    <submittedName>
        <fullName evidence="2">Uncharacterized protein</fullName>
    </submittedName>
</protein>
<keyword evidence="3" id="KW-1185">Reference proteome</keyword>
<name>F0EYM9_9NEIS</name>
<dbReference type="STRING" id="888741.HMPREF9098_0963"/>
<feature type="region of interest" description="Disordered" evidence="1">
    <location>
        <begin position="1"/>
        <end position="27"/>
    </location>
</feature>
<accession>F0EYM9</accession>
<dbReference type="HOGENOM" id="CLU_3062424_0_0_4"/>
<proteinExistence type="predicted"/>
<evidence type="ECO:0000256" key="1">
    <source>
        <dbReference type="SAM" id="MobiDB-lite"/>
    </source>
</evidence>
<evidence type="ECO:0000313" key="3">
    <source>
        <dbReference type="Proteomes" id="UP000004088"/>
    </source>
</evidence>
<dbReference type="EMBL" id="AEWV01000015">
    <property type="protein sequence ID" value="EGC17637.1"/>
    <property type="molecule type" value="Genomic_DNA"/>
</dbReference>
<gene>
    <name evidence="2" type="ORF">HMPREF9098_0963</name>
</gene>
<reference evidence="2 3" key="1">
    <citation type="submission" date="2011-01" db="EMBL/GenBank/DDBJ databases">
        <authorList>
            <person name="Muzny D."/>
            <person name="Qin X."/>
            <person name="Deng J."/>
            <person name="Jiang H."/>
            <person name="Liu Y."/>
            <person name="Qu J."/>
            <person name="Song X.-Z."/>
            <person name="Zhang L."/>
            <person name="Thornton R."/>
            <person name="Coyle M."/>
            <person name="Francisco L."/>
            <person name="Jackson L."/>
            <person name="Javaid M."/>
            <person name="Korchina V."/>
            <person name="Kovar C."/>
            <person name="Mata R."/>
            <person name="Mathew T."/>
            <person name="Ngo R."/>
            <person name="Nguyen L."/>
            <person name="Nguyen N."/>
            <person name="Okwuonu G."/>
            <person name="Ongeri F."/>
            <person name="Pham C."/>
            <person name="Simmons D."/>
            <person name="Wilczek-Boney K."/>
            <person name="Hale W."/>
            <person name="Jakkamsetti A."/>
            <person name="Pham P."/>
            <person name="Ruth R."/>
            <person name="San Lucas F."/>
            <person name="Warren J."/>
            <person name="Zhang J."/>
            <person name="Zhao Z."/>
            <person name="Zhou C."/>
            <person name="Zhu D."/>
            <person name="Lee S."/>
            <person name="Bess C."/>
            <person name="Blankenburg K."/>
            <person name="Forbes L."/>
            <person name="Fu Q."/>
            <person name="Gubbala S."/>
            <person name="Hirani K."/>
            <person name="Jayaseelan J.C."/>
            <person name="Lara F."/>
            <person name="Munidasa M."/>
            <person name="Palculict T."/>
            <person name="Patil S."/>
            <person name="Pu L.-L."/>
            <person name="Saada N."/>
            <person name="Tang L."/>
            <person name="Weissenberger G."/>
            <person name="Zhu Y."/>
            <person name="Hemphill L."/>
            <person name="Shang Y."/>
            <person name="Youmans B."/>
            <person name="Ayvaz T."/>
            <person name="Ross M."/>
            <person name="Santibanez J."/>
            <person name="Aqrawi P."/>
            <person name="Gross S."/>
            <person name="Joshi V."/>
            <person name="Fowler G."/>
            <person name="Nazareth L."/>
            <person name="Reid J."/>
            <person name="Worley K."/>
            <person name="Petrosino J."/>
            <person name="Highlander S."/>
            <person name="Gibbs R."/>
        </authorList>
    </citation>
    <scope>NUCLEOTIDE SEQUENCE [LARGE SCALE GENOMIC DNA]</scope>
    <source>
        <strain evidence="2 3">ATCC 33394</strain>
    </source>
</reference>